<evidence type="ECO:0000313" key="2">
    <source>
        <dbReference type="Proteomes" id="UP000688137"/>
    </source>
</evidence>
<dbReference type="AlphaFoldDB" id="A0A8S1LTJ4"/>
<keyword evidence="2" id="KW-1185">Reference proteome</keyword>
<sequence>MQTQYPPKGGVNKGQIIPLKSSCPFDCQCKSEEIRNWHHKSCSELCFVSQYGDIFCQHHLKICDGYLIQDASFECSSAGKGNTWKQYRGNLQFFMALVLCIKAAEISLDSNNELINFTTSLQKEAFQRRNQ</sequence>
<protein>
    <submittedName>
        <fullName evidence="1">Uncharacterized protein</fullName>
    </submittedName>
</protein>
<name>A0A8S1LTJ4_PARPR</name>
<accession>A0A8S1LTJ4</accession>
<organism evidence="1 2">
    <name type="scientific">Paramecium primaurelia</name>
    <dbReference type="NCBI Taxonomy" id="5886"/>
    <lineage>
        <taxon>Eukaryota</taxon>
        <taxon>Sar</taxon>
        <taxon>Alveolata</taxon>
        <taxon>Ciliophora</taxon>
        <taxon>Intramacronucleata</taxon>
        <taxon>Oligohymenophorea</taxon>
        <taxon>Peniculida</taxon>
        <taxon>Parameciidae</taxon>
        <taxon>Paramecium</taxon>
    </lineage>
</organism>
<reference evidence="1" key="1">
    <citation type="submission" date="2021-01" db="EMBL/GenBank/DDBJ databases">
        <authorList>
            <consortium name="Genoscope - CEA"/>
            <person name="William W."/>
        </authorList>
    </citation>
    <scope>NUCLEOTIDE SEQUENCE</scope>
</reference>
<comment type="caution">
    <text evidence="1">The sequence shown here is derived from an EMBL/GenBank/DDBJ whole genome shotgun (WGS) entry which is preliminary data.</text>
</comment>
<dbReference type="Proteomes" id="UP000688137">
    <property type="component" value="Unassembled WGS sequence"/>
</dbReference>
<dbReference type="EMBL" id="CAJJDM010000040">
    <property type="protein sequence ID" value="CAD8068126.1"/>
    <property type="molecule type" value="Genomic_DNA"/>
</dbReference>
<proteinExistence type="predicted"/>
<evidence type="ECO:0000313" key="1">
    <source>
        <dbReference type="EMBL" id="CAD8068126.1"/>
    </source>
</evidence>
<gene>
    <name evidence="1" type="ORF">PPRIM_AZ9-3.1.T0410337</name>
</gene>